<protein>
    <submittedName>
        <fullName evidence="2">Uncharacterized protein</fullName>
    </submittedName>
</protein>
<organism evidence="2 3">
    <name type="scientific">Trichoderma ghanense</name>
    <dbReference type="NCBI Taxonomy" id="65468"/>
    <lineage>
        <taxon>Eukaryota</taxon>
        <taxon>Fungi</taxon>
        <taxon>Dikarya</taxon>
        <taxon>Ascomycota</taxon>
        <taxon>Pezizomycotina</taxon>
        <taxon>Sordariomycetes</taxon>
        <taxon>Hypocreomycetidae</taxon>
        <taxon>Hypocreales</taxon>
        <taxon>Hypocreaceae</taxon>
        <taxon>Trichoderma</taxon>
    </lineage>
</organism>
<dbReference type="Proteomes" id="UP001642720">
    <property type="component" value="Unassembled WGS sequence"/>
</dbReference>
<keyword evidence="1" id="KW-0812">Transmembrane</keyword>
<dbReference type="EMBL" id="PPTA01000014">
    <property type="protein sequence ID" value="TFA99319.1"/>
    <property type="molecule type" value="Genomic_DNA"/>
</dbReference>
<dbReference type="GeneID" id="300580361"/>
<gene>
    <name evidence="2" type="ORF">CCMA1212_008799</name>
</gene>
<name>A0ABY2GVS9_9HYPO</name>
<dbReference type="RefSeq" id="XP_073555521.1">
    <property type="nucleotide sequence ID" value="XM_073705911.1"/>
</dbReference>
<feature type="transmembrane region" description="Helical" evidence="1">
    <location>
        <begin position="93"/>
        <end position="110"/>
    </location>
</feature>
<sequence length="120" mass="12965">MRKLTTIMTHDWMAYGNREAGPRGTLLSGSLQEDRGSKWPSRANHQGCRVLSTHGATRALFSTSDSRGVCGAFPIGGGISLHWVSAGTEGMEVLLYLATLAFLGAPWSLLQDDEDVCKLL</sequence>
<evidence type="ECO:0000313" key="2">
    <source>
        <dbReference type="EMBL" id="TFA99319.1"/>
    </source>
</evidence>
<keyword evidence="1" id="KW-1133">Transmembrane helix</keyword>
<proteinExistence type="predicted"/>
<evidence type="ECO:0000313" key="3">
    <source>
        <dbReference type="Proteomes" id="UP001642720"/>
    </source>
</evidence>
<accession>A0ABY2GVS9</accession>
<reference evidence="2 3" key="1">
    <citation type="submission" date="2018-01" db="EMBL/GenBank/DDBJ databases">
        <title>Genome characterization of the sugarcane-associated fungus Trichoderma ghanense CCMA-1212 and their application in lignocelulose bioconversion.</title>
        <authorList>
            <person name="Steindorff A.S."/>
            <person name="Mendes T.D."/>
            <person name="Vilela E.S.D."/>
            <person name="Rodrigues D.S."/>
            <person name="Formighieri E.F."/>
            <person name="Melo I.S."/>
            <person name="Favaro L.C.L."/>
        </authorList>
    </citation>
    <scope>NUCLEOTIDE SEQUENCE [LARGE SCALE GENOMIC DNA]</scope>
    <source>
        <strain evidence="2 3">CCMA-1212</strain>
    </source>
</reference>
<evidence type="ECO:0000256" key="1">
    <source>
        <dbReference type="SAM" id="Phobius"/>
    </source>
</evidence>
<keyword evidence="3" id="KW-1185">Reference proteome</keyword>
<comment type="caution">
    <text evidence="2">The sequence shown here is derived from an EMBL/GenBank/DDBJ whole genome shotgun (WGS) entry which is preliminary data.</text>
</comment>
<keyword evidence="1" id="KW-0472">Membrane</keyword>